<sequence>MQYRARRPATAGATPRLQHFVRKCVLIERVRTPTSPRKSGASEKPLQHRQAAWFRAARERLVERGDLAVSKLQIAGGGVVGGV</sequence>
<proteinExistence type="predicted"/>
<evidence type="ECO:0000313" key="1">
    <source>
        <dbReference type="EMBL" id="SED96366.1"/>
    </source>
</evidence>
<gene>
    <name evidence="1" type="ORF">SAMN05444171_5805</name>
</gene>
<name>A0A1H5EYZ9_9BRAD</name>
<evidence type="ECO:0000313" key="2">
    <source>
        <dbReference type="Proteomes" id="UP000183208"/>
    </source>
</evidence>
<dbReference type="Proteomes" id="UP000183208">
    <property type="component" value="Unassembled WGS sequence"/>
</dbReference>
<protein>
    <submittedName>
        <fullName evidence="1">Uncharacterized protein</fullName>
    </submittedName>
</protein>
<dbReference type="AlphaFoldDB" id="A0A1H5EYZ9"/>
<dbReference type="EMBL" id="FNTI01000001">
    <property type="protein sequence ID" value="SED96366.1"/>
    <property type="molecule type" value="Genomic_DNA"/>
</dbReference>
<reference evidence="1 2" key="1">
    <citation type="submission" date="2016-10" db="EMBL/GenBank/DDBJ databases">
        <authorList>
            <person name="de Groot N.N."/>
        </authorList>
    </citation>
    <scope>NUCLEOTIDE SEQUENCE [LARGE SCALE GENOMIC DNA]</scope>
    <source>
        <strain evidence="1 2">GAS522</strain>
    </source>
</reference>
<accession>A0A1H5EYZ9</accession>
<organism evidence="1 2">
    <name type="scientific">Bradyrhizobium lablabi</name>
    <dbReference type="NCBI Taxonomy" id="722472"/>
    <lineage>
        <taxon>Bacteria</taxon>
        <taxon>Pseudomonadati</taxon>
        <taxon>Pseudomonadota</taxon>
        <taxon>Alphaproteobacteria</taxon>
        <taxon>Hyphomicrobiales</taxon>
        <taxon>Nitrobacteraceae</taxon>
        <taxon>Bradyrhizobium</taxon>
    </lineage>
</organism>